<accession>A0A1X1UAS7</accession>
<dbReference type="Proteomes" id="UP000193010">
    <property type="component" value="Unassembled WGS sequence"/>
</dbReference>
<dbReference type="EMBL" id="LQOV01000010">
    <property type="protein sequence ID" value="ORV53914.1"/>
    <property type="molecule type" value="Genomic_DNA"/>
</dbReference>
<dbReference type="AlphaFoldDB" id="A0A1X1UAS7"/>
<dbReference type="Pfam" id="PF18914">
    <property type="entry name" value="DUF5666"/>
    <property type="match status" value="1"/>
</dbReference>
<feature type="compositionally biased region" description="Gly residues" evidence="1">
    <location>
        <begin position="166"/>
        <end position="180"/>
    </location>
</feature>
<comment type="caution">
    <text evidence="3">The sequence shown here is derived from an EMBL/GenBank/DDBJ whole genome shotgun (WGS) entry which is preliminary data.</text>
</comment>
<protein>
    <recommendedName>
        <fullName evidence="2">DUF5666 domain-containing protein</fullName>
    </recommendedName>
</protein>
<keyword evidence="4" id="KW-1185">Reference proteome</keyword>
<evidence type="ECO:0000313" key="3">
    <source>
        <dbReference type="EMBL" id="ORV53914.1"/>
    </source>
</evidence>
<feature type="domain" description="DUF5666" evidence="2">
    <location>
        <begin position="87"/>
        <end position="156"/>
    </location>
</feature>
<dbReference type="InterPro" id="IPR043724">
    <property type="entry name" value="DUF5666"/>
</dbReference>
<organism evidence="3 4">
    <name type="scientific">Mycobacterium florentinum</name>
    <dbReference type="NCBI Taxonomy" id="292462"/>
    <lineage>
        <taxon>Bacteria</taxon>
        <taxon>Bacillati</taxon>
        <taxon>Actinomycetota</taxon>
        <taxon>Actinomycetes</taxon>
        <taxon>Mycobacteriales</taxon>
        <taxon>Mycobacteriaceae</taxon>
        <taxon>Mycobacterium</taxon>
        <taxon>Mycobacterium simiae complex</taxon>
    </lineage>
</organism>
<evidence type="ECO:0000313" key="4">
    <source>
        <dbReference type="Proteomes" id="UP000193010"/>
    </source>
</evidence>
<dbReference type="STRING" id="292462.AWC05_19220"/>
<name>A0A1X1UAS7_MYCFL</name>
<evidence type="ECO:0000256" key="1">
    <source>
        <dbReference type="SAM" id="MobiDB-lite"/>
    </source>
</evidence>
<dbReference type="OrthoDB" id="4762103at2"/>
<reference evidence="3 4" key="1">
    <citation type="submission" date="2016-01" db="EMBL/GenBank/DDBJ databases">
        <title>The new phylogeny of the genus Mycobacterium.</title>
        <authorList>
            <person name="Tarcisio F."/>
            <person name="Conor M."/>
            <person name="Antonella G."/>
            <person name="Elisabetta G."/>
            <person name="Giulia F.S."/>
            <person name="Sara T."/>
            <person name="Anna F."/>
            <person name="Clotilde B."/>
            <person name="Roberto B."/>
            <person name="Veronica D.S."/>
            <person name="Fabio R."/>
            <person name="Monica P."/>
            <person name="Olivier J."/>
            <person name="Enrico T."/>
            <person name="Nicola S."/>
        </authorList>
    </citation>
    <scope>NUCLEOTIDE SEQUENCE [LARGE SCALE GENOMIC DNA]</scope>
    <source>
        <strain evidence="3 4">DSM 44852</strain>
    </source>
</reference>
<evidence type="ECO:0000259" key="2">
    <source>
        <dbReference type="Pfam" id="PF18914"/>
    </source>
</evidence>
<gene>
    <name evidence="3" type="ORF">AWC05_19220</name>
</gene>
<sequence>MSGTTAEVTQEKGNAAVVFTPSTKVTEVTTATLSDVTSGSCVTVRPAHRESQPGQPLTAASVRVSPAVDGKCPPAAPGGAPKRAPVRGTVASIAGDTITVTSIDPSGAGSQTAVTVTDQTRYTKQGDANTQSIAQGKCMTAQGNQDGSGTLQATSIDLRPAHDGKCGGGHKPSGHRGLGG</sequence>
<proteinExistence type="predicted"/>
<feature type="region of interest" description="Disordered" evidence="1">
    <location>
        <begin position="158"/>
        <end position="180"/>
    </location>
</feature>